<comment type="caution">
    <text evidence="3">The sequence shown here is derived from an EMBL/GenBank/DDBJ whole genome shotgun (WGS) entry which is preliminary data.</text>
</comment>
<accession>A0AAV2S111</accession>
<keyword evidence="4" id="KW-1185">Reference proteome</keyword>
<keyword evidence="2" id="KW-0812">Transmembrane</keyword>
<feature type="compositionally biased region" description="Polar residues" evidence="1">
    <location>
        <begin position="49"/>
        <end position="60"/>
    </location>
</feature>
<protein>
    <submittedName>
        <fullName evidence="3">Uncharacterized protein</fullName>
    </submittedName>
</protein>
<gene>
    <name evidence="3" type="ORF">MNOR_LOCUS30983</name>
</gene>
<keyword evidence="2" id="KW-1133">Transmembrane helix</keyword>
<name>A0AAV2S111_MEGNR</name>
<keyword evidence="2" id="KW-0472">Membrane</keyword>
<dbReference type="EMBL" id="CAXKWB010038932">
    <property type="protein sequence ID" value="CAL4152618.1"/>
    <property type="molecule type" value="Genomic_DNA"/>
</dbReference>
<feature type="non-terminal residue" evidence="3">
    <location>
        <position position="1"/>
    </location>
</feature>
<dbReference type="AlphaFoldDB" id="A0AAV2S111"/>
<reference evidence="3 4" key="1">
    <citation type="submission" date="2024-05" db="EMBL/GenBank/DDBJ databases">
        <authorList>
            <person name="Wallberg A."/>
        </authorList>
    </citation>
    <scope>NUCLEOTIDE SEQUENCE [LARGE SCALE GENOMIC DNA]</scope>
</reference>
<feature type="transmembrane region" description="Helical" evidence="2">
    <location>
        <begin position="6"/>
        <end position="26"/>
    </location>
</feature>
<evidence type="ECO:0000256" key="2">
    <source>
        <dbReference type="SAM" id="Phobius"/>
    </source>
</evidence>
<sequence length="105" mass="11847">YNVILLVLLGLFAVLLIMTFAYVAYLKKKNKPGNQQRAGSLHIYDNPDNLPSTVQGNQQRATSLHTYENTDNCPSTVQGYQHRPGLSHVYEDPDKHFYPVQGTNV</sequence>
<evidence type="ECO:0000313" key="3">
    <source>
        <dbReference type="EMBL" id="CAL4152618.1"/>
    </source>
</evidence>
<dbReference type="Proteomes" id="UP001497623">
    <property type="component" value="Unassembled WGS sequence"/>
</dbReference>
<evidence type="ECO:0000313" key="4">
    <source>
        <dbReference type="Proteomes" id="UP001497623"/>
    </source>
</evidence>
<proteinExistence type="predicted"/>
<feature type="region of interest" description="Disordered" evidence="1">
    <location>
        <begin position="32"/>
        <end position="60"/>
    </location>
</feature>
<organism evidence="3 4">
    <name type="scientific">Meganyctiphanes norvegica</name>
    <name type="common">Northern krill</name>
    <name type="synonym">Thysanopoda norvegica</name>
    <dbReference type="NCBI Taxonomy" id="48144"/>
    <lineage>
        <taxon>Eukaryota</taxon>
        <taxon>Metazoa</taxon>
        <taxon>Ecdysozoa</taxon>
        <taxon>Arthropoda</taxon>
        <taxon>Crustacea</taxon>
        <taxon>Multicrustacea</taxon>
        <taxon>Malacostraca</taxon>
        <taxon>Eumalacostraca</taxon>
        <taxon>Eucarida</taxon>
        <taxon>Euphausiacea</taxon>
        <taxon>Euphausiidae</taxon>
        <taxon>Meganyctiphanes</taxon>
    </lineage>
</organism>
<evidence type="ECO:0000256" key="1">
    <source>
        <dbReference type="SAM" id="MobiDB-lite"/>
    </source>
</evidence>